<evidence type="ECO:0000256" key="1">
    <source>
        <dbReference type="ARBA" id="ARBA00007118"/>
    </source>
</evidence>
<dbReference type="Pfam" id="PF00881">
    <property type="entry name" value="Nitroreductase"/>
    <property type="match status" value="1"/>
</dbReference>
<dbReference type="InterPro" id="IPR029479">
    <property type="entry name" value="Nitroreductase"/>
</dbReference>
<dbReference type="SUPFAM" id="SSF55469">
    <property type="entry name" value="FMN-dependent nitroreductase-like"/>
    <property type="match status" value="1"/>
</dbReference>
<dbReference type="PANTHER" id="PTHR43673">
    <property type="entry name" value="NAD(P)H NITROREDUCTASE YDGI-RELATED"/>
    <property type="match status" value="1"/>
</dbReference>
<evidence type="ECO:0000313" key="4">
    <source>
        <dbReference type="EMBL" id="AND79110.1"/>
    </source>
</evidence>
<dbReference type="Proteomes" id="UP000077317">
    <property type="component" value="Chromosome"/>
</dbReference>
<keyword evidence="2" id="KW-0560">Oxidoreductase</keyword>
<dbReference type="PANTHER" id="PTHR43673:SF10">
    <property type="entry name" value="NADH DEHYDROGENASE_NAD(P)H NITROREDUCTASE XCC3605-RELATED"/>
    <property type="match status" value="1"/>
</dbReference>
<dbReference type="EMBL" id="CP014699">
    <property type="protein sequence ID" value="AND79110.1"/>
    <property type="molecule type" value="Genomic_DNA"/>
</dbReference>
<evidence type="ECO:0000259" key="3">
    <source>
        <dbReference type="Pfam" id="PF00881"/>
    </source>
</evidence>
<sequence>MSNSILRTRHSARAFKNKEISDDIIKKIIADAQWAPSWCNSQPWKAYVLTGDAAKKMHTLHHANVVSGEKSWTEVVPPQFTTNDWTEGEWENMVDFWKAADVSPYPEDEPQDKLGFMEESSWNFHAPVIIYITIPKNATMFSAYDVGAFGYGVTLAAHERGISAIPAYEFIRYPKEIRPFFNIPEDEAIFMGIGLGYAQENNDLNKINEFEKNPRAKTEDILQIVK</sequence>
<reference evidence="5" key="2">
    <citation type="submission" date="2016-03" db="EMBL/GenBank/DDBJ databases">
        <title>Streptococcus antelopensis sp. nov., isolated from the feces of the Tibetan antelope (Pantholops hodgsonii) in Hoh Xil National Nature Reserve, Qinghai, China.</title>
        <authorList>
            <person name="Bai X."/>
        </authorList>
    </citation>
    <scope>NUCLEOTIDE SEQUENCE [LARGE SCALE GENOMIC DNA]</scope>
    <source>
        <strain evidence="5">TA 26</strain>
    </source>
</reference>
<gene>
    <name evidence="4" type="ORF">A0O21_03255</name>
</gene>
<protein>
    <recommendedName>
        <fullName evidence="3">Nitroreductase domain-containing protein</fullName>
    </recommendedName>
</protein>
<organism evidence="4 5">
    <name type="scientific">Streptococcus pantholopis</name>
    <dbReference type="NCBI Taxonomy" id="1811193"/>
    <lineage>
        <taxon>Bacteria</taxon>
        <taxon>Bacillati</taxon>
        <taxon>Bacillota</taxon>
        <taxon>Bacilli</taxon>
        <taxon>Lactobacillales</taxon>
        <taxon>Streptococcaceae</taxon>
        <taxon>Streptococcus</taxon>
    </lineage>
</organism>
<comment type="similarity">
    <text evidence="1">Belongs to the nitroreductase family.</text>
</comment>
<dbReference type="Gene3D" id="3.40.109.10">
    <property type="entry name" value="NADH Oxidase"/>
    <property type="match status" value="1"/>
</dbReference>
<evidence type="ECO:0000313" key="5">
    <source>
        <dbReference type="Proteomes" id="UP000077317"/>
    </source>
</evidence>
<feature type="domain" description="Nitroreductase" evidence="3">
    <location>
        <begin position="6"/>
        <end position="197"/>
    </location>
</feature>
<accession>A0A172Q6N3</accession>
<evidence type="ECO:0000256" key="2">
    <source>
        <dbReference type="ARBA" id="ARBA00023002"/>
    </source>
</evidence>
<proteinExistence type="inferred from homology"/>
<dbReference type="OrthoDB" id="9812105at2"/>
<dbReference type="InterPro" id="IPR000415">
    <property type="entry name" value="Nitroreductase-like"/>
</dbReference>
<reference evidence="4 5" key="1">
    <citation type="journal article" date="2016" name="Int. J. Syst. Evol. Microbiol.">
        <title>Streptococcuspantholopis sp. nov., isolated from faeces of the Tibetan antelope (Pantholops hodgsonii).</title>
        <authorList>
            <person name="Bai X."/>
            <person name="Xiong Y."/>
            <person name="Lu S."/>
            <person name="Jin D."/>
            <person name="Lai X."/>
            <person name="Yang J."/>
            <person name="Niu L."/>
            <person name="Hu S."/>
            <person name="Meng X."/>
            <person name="Pu J."/>
            <person name="Ye C."/>
            <person name="Xu J."/>
        </authorList>
    </citation>
    <scope>NUCLEOTIDE SEQUENCE [LARGE SCALE GENOMIC DNA]</scope>
    <source>
        <strain evidence="4 5">TA 26</strain>
    </source>
</reference>
<dbReference type="STRING" id="1811193.A0O21_03255"/>
<dbReference type="AlphaFoldDB" id="A0A172Q6N3"/>
<name>A0A172Q6N3_9STRE</name>
<dbReference type="RefSeq" id="WP_067061192.1">
    <property type="nucleotide sequence ID" value="NZ_CP014699.1"/>
</dbReference>
<keyword evidence="5" id="KW-1185">Reference proteome</keyword>
<dbReference type="GO" id="GO:0016491">
    <property type="term" value="F:oxidoreductase activity"/>
    <property type="evidence" value="ECO:0007669"/>
    <property type="project" value="UniProtKB-KW"/>
</dbReference>
<dbReference type="KEGG" id="spat:A0O21_03255"/>